<dbReference type="OrthoDB" id="2441876at2759"/>
<name>A0A8H7VU44_9FUNG</name>
<sequence length="79" mass="8855">MDPHEINAYYTPSFNEIVILADILQSSFCDSDLPRNLNYGDISVVVGHEVTHAFNNSGRLYDGDSRSNSWWINATATAF</sequence>
<feature type="domain" description="Peptidase M13 C-terminal" evidence="2">
    <location>
        <begin position="7"/>
        <end position="79"/>
    </location>
</feature>
<comment type="similarity">
    <text evidence="1">Belongs to the peptidase M13 family.</text>
</comment>
<dbReference type="PRINTS" id="PR00786">
    <property type="entry name" value="NEPRILYSIN"/>
</dbReference>
<dbReference type="PROSITE" id="PS51885">
    <property type="entry name" value="NEPRILYSIN"/>
    <property type="match status" value="1"/>
</dbReference>
<dbReference type="SUPFAM" id="SSF55486">
    <property type="entry name" value="Metalloproteases ('zincins'), catalytic domain"/>
    <property type="match status" value="1"/>
</dbReference>
<keyword evidence="4" id="KW-1185">Reference proteome</keyword>
<dbReference type="Pfam" id="PF01431">
    <property type="entry name" value="Peptidase_M13"/>
    <property type="match status" value="1"/>
</dbReference>
<comment type="caution">
    <text evidence="3">The sequence shown here is derived from an EMBL/GenBank/DDBJ whole genome shotgun (WGS) entry which is preliminary data.</text>
</comment>
<evidence type="ECO:0000256" key="1">
    <source>
        <dbReference type="ARBA" id="ARBA00007357"/>
    </source>
</evidence>
<dbReference type="Gene3D" id="3.40.390.10">
    <property type="entry name" value="Collagenase (Catalytic Domain)"/>
    <property type="match status" value="1"/>
</dbReference>
<dbReference type="PANTHER" id="PTHR11733">
    <property type="entry name" value="ZINC METALLOPROTEASE FAMILY M13 NEPRILYSIN-RELATED"/>
    <property type="match status" value="1"/>
</dbReference>
<protein>
    <recommendedName>
        <fullName evidence="2">Peptidase M13 C-terminal domain-containing protein</fullName>
    </recommendedName>
</protein>
<dbReference type="InterPro" id="IPR000718">
    <property type="entry name" value="Peptidase_M13"/>
</dbReference>
<evidence type="ECO:0000259" key="2">
    <source>
        <dbReference type="Pfam" id="PF01431"/>
    </source>
</evidence>
<dbReference type="GO" id="GO:0005886">
    <property type="term" value="C:plasma membrane"/>
    <property type="evidence" value="ECO:0007669"/>
    <property type="project" value="TreeGrafter"/>
</dbReference>
<accession>A0A8H7VU44</accession>
<proteinExistence type="inferred from homology"/>
<dbReference type="PANTHER" id="PTHR11733:SF167">
    <property type="entry name" value="FI17812P1-RELATED"/>
    <property type="match status" value="1"/>
</dbReference>
<gene>
    <name evidence="3" type="ORF">INT48_008815</name>
</gene>
<reference evidence="3" key="1">
    <citation type="submission" date="2021-01" db="EMBL/GenBank/DDBJ databases">
        <title>Metabolic potential, ecology and presence of endohyphal bacteria is reflected in genomic diversity of Mucoromycotina.</title>
        <authorList>
            <person name="Muszewska A."/>
            <person name="Okrasinska A."/>
            <person name="Steczkiewicz K."/>
            <person name="Drgas O."/>
            <person name="Orlowska M."/>
            <person name="Perlinska-Lenart U."/>
            <person name="Aleksandrzak-Piekarczyk T."/>
            <person name="Szatraj K."/>
            <person name="Zielenkiewicz U."/>
            <person name="Pilsyk S."/>
            <person name="Malc E."/>
            <person name="Mieczkowski P."/>
            <person name="Kruszewska J.S."/>
            <person name="Biernat P."/>
            <person name="Pawlowska J."/>
        </authorList>
    </citation>
    <scope>NUCLEOTIDE SEQUENCE</scope>
    <source>
        <strain evidence="3">WA0000018081</strain>
    </source>
</reference>
<dbReference type="InterPro" id="IPR024079">
    <property type="entry name" value="MetalloPept_cat_dom_sf"/>
</dbReference>
<evidence type="ECO:0000313" key="4">
    <source>
        <dbReference type="Proteomes" id="UP000613177"/>
    </source>
</evidence>
<organism evidence="3 4">
    <name type="scientific">Thamnidium elegans</name>
    <dbReference type="NCBI Taxonomy" id="101142"/>
    <lineage>
        <taxon>Eukaryota</taxon>
        <taxon>Fungi</taxon>
        <taxon>Fungi incertae sedis</taxon>
        <taxon>Mucoromycota</taxon>
        <taxon>Mucoromycotina</taxon>
        <taxon>Mucoromycetes</taxon>
        <taxon>Mucorales</taxon>
        <taxon>Mucorineae</taxon>
        <taxon>Mucoraceae</taxon>
        <taxon>Thamnidium</taxon>
    </lineage>
</organism>
<evidence type="ECO:0000313" key="3">
    <source>
        <dbReference type="EMBL" id="KAG2231487.1"/>
    </source>
</evidence>
<dbReference type="EMBL" id="JAEPRE010000149">
    <property type="protein sequence ID" value="KAG2231487.1"/>
    <property type="molecule type" value="Genomic_DNA"/>
</dbReference>
<dbReference type="AlphaFoldDB" id="A0A8H7VU44"/>
<dbReference type="GO" id="GO:0004222">
    <property type="term" value="F:metalloendopeptidase activity"/>
    <property type="evidence" value="ECO:0007669"/>
    <property type="project" value="InterPro"/>
</dbReference>
<dbReference type="Proteomes" id="UP000613177">
    <property type="component" value="Unassembled WGS sequence"/>
</dbReference>
<dbReference type="InterPro" id="IPR018497">
    <property type="entry name" value="Peptidase_M13_C"/>
</dbReference>
<dbReference type="GO" id="GO:0016485">
    <property type="term" value="P:protein processing"/>
    <property type="evidence" value="ECO:0007669"/>
    <property type="project" value="TreeGrafter"/>
</dbReference>